<evidence type="ECO:0000256" key="1">
    <source>
        <dbReference type="SAM" id="SignalP"/>
    </source>
</evidence>
<feature type="signal peptide" evidence="1">
    <location>
        <begin position="1"/>
        <end position="23"/>
    </location>
</feature>
<organism evidence="2 3">
    <name type="scientific">Agrilus planipennis</name>
    <name type="common">Emerald ash borer</name>
    <name type="synonym">Agrilus marcopoli</name>
    <dbReference type="NCBI Taxonomy" id="224129"/>
    <lineage>
        <taxon>Eukaryota</taxon>
        <taxon>Metazoa</taxon>
        <taxon>Ecdysozoa</taxon>
        <taxon>Arthropoda</taxon>
        <taxon>Hexapoda</taxon>
        <taxon>Insecta</taxon>
        <taxon>Pterygota</taxon>
        <taxon>Neoptera</taxon>
        <taxon>Endopterygota</taxon>
        <taxon>Coleoptera</taxon>
        <taxon>Polyphaga</taxon>
        <taxon>Elateriformia</taxon>
        <taxon>Buprestoidea</taxon>
        <taxon>Buprestidae</taxon>
        <taxon>Agrilinae</taxon>
        <taxon>Agrilus</taxon>
    </lineage>
</organism>
<reference evidence="3" key="1">
    <citation type="submission" date="2025-08" db="UniProtKB">
        <authorList>
            <consortium name="RefSeq"/>
        </authorList>
    </citation>
    <scope>IDENTIFICATION</scope>
    <source>
        <tissue evidence="3">Entire body</tissue>
    </source>
</reference>
<evidence type="ECO:0000313" key="2">
    <source>
        <dbReference type="Proteomes" id="UP000192223"/>
    </source>
</evidence>
<dbReference type="RefSeq" id="XP_018329176.1">
    <property type="nucleotide sequence ID" value="XM_018473674.2"/>
</dbReference>
<gene>
    <name evidence="3" type="primary">LOC108739668</name>
</gene>
<sequence length="104" mass="11939">MDKRVFKVFVFIVVLAMLQIVDARPSRIKRVSSDARLAELETIIGLRNLAGKLVTVPLGMGKVDPQYIGRKRRSQPRFLDVLFNQSVEDDDGDPVEKEDDYYNR</sequence>
<proteinExistence type="predicted"/>
<keyword evidence="2" id="KW-1185">Reference proteome</keyword>
<dbReference type="AlphaFoldDB" id="A0A1W4WZ64"/>
<keyword evidence="1" id="KW-0732">Signal</keyword>
<feature type="chain" id="PRO_5010746517" evidence="1">
    <location>
        <begin position="24"/>
        <end position="104"/>
    </location>
</feature>
<accession>A0A1W4WZ64</accession>
<dbReference type="InParanoid" id="A0A1W4WZ64"/>
<dbReference type="GeneID" id="108739668"/>
<dbReference type="KEGG" id="apln:108739668"/>
<protein>
    <submittedName>
        <fullName evidence="3">Uncharacterized protein LOC108739668</fullName>
    </submittedName>
</protein>
<dbReference type="OrthoDB" id="6514900at2759"/>
<dbReference type="Proteomes" id="UP000192223">
    <property type="component" value="Unplaced"/>
</dbReference>
<name>A0A1W4WZ64_AGRPL</name>
<evidence type="ECO:0000313" key="3">
    <source>
        <dbReference type="RefSeq" id="XP_018329176.1"/>
    </source>
</evidence>